<accession>C1N9K0</accession>
<dbReference type="AlphaFoldDB" id="C1N9K0"/>
<organism evidence="2">
    <name type="scientific">Micromonas pusilla (strain CCMP1545)</name>
    <name type="common">Picoplanktonic green alga</name>
    <dbReference type="NCBI Taxonomy" id="564608"/>
    <lineage>
        <taxon>Eukaryota</taxon>
        <taxon>Viridiplantae</taxon>
        <taxon>Chlorophyta</taxon>
        <taxon>Mamiellophyceae</taxon>
        <taxon>Mamiellales</taxon>
        <taxon>Mamiellaceae</taxon>
        <taxon>Micromonas</taxon>
    </lineage>
</organism>
<dbReference type="RefSeq" id="XP_003064464.1">
    <property type="nucleotide sequence ID" value="XM_003064418.1"/>
</dbReference>
<protein>
    <submittedName>
        <fullName evidence="1">Predicted protein</fullName>
    </submittedName>
</protein>
<proteinExistence type="predicted"/>
<evidence type="ECO:0000313" key="2">
    <source>
        <dbReference type="Proteomes" id="UP000001876"/>
    </source>
</evidence>
<dbReference type="Proteomes" id="UP000001876">
    <property type="component" value="Unassembled WGS sequence"/>
</dbReference>
<dbReference type="GeneID" id="9689749"/>
<dbReference type="EMBL" id="GG663751">
    <property type="protein sequence ID" value="EEH51369.1"/>
    <property type="molecule type" value="Genomic_DNA"/>
</dbReference>
<keyword evidence="2" id="KW-1185">Reference proteome</keyword>
<dbReference type="OrthoDB" id="10377490at2759"/>
<reference evidence="1 2" key="1">
    <citation type="journal article" date="2009" name="Science">
        <title>Green evolution and dynamic adaptations revealed by genomes of the marine picoeukaryotes Micromonas.</title>
        <authorList>
            <person name="Worden A.Z."/>
            <person name="Lee J.H."/>
            <person name="Mock T."/>
            <person name="Rouze P."/>
            <person name="Simmons M.P."/>
            <person name="Aerts A.L."/>
            <person name="Allen A.E."/>
            <person name="Cuvelier M.L."/>
            <person name="Derelle E."/>
            <person name="Everett M.V."/>
            <person name="Foulon E."/>
            <person name="Grimwood J."/>
            <person name="Gundlach H."/>
            <person name="Henrissat B."/>
            <person name="Napoli C."/>
            <person name="McDonald S.M."/>
            <person name="Parker M.S."/>
            <person name="Rombauts S."/>
            <person name="Salamov A."/>
            <person name="Von Dassow P."/>
            <person name="Badger J.H."/>
            <person name="Coutinho P.M."/>
            <person name="Demir E."/>
            <person name="Dubchak I."/>
            <person name="Gentemann C."/>
            <person name="Eikrem W."/>
            <person name="Gready J.E."/>
            <person name="John U."/>
            <person name="Lanier W."/>
            <person name="Lindquist E.A."/>
            <person name="Lucas S."/>
            <person name="Mayer K.F."/>
            <person name="Moreau H."/>
            <person name="Not F."/>
            <person name="Otillar R."/>
            <person name="Panaud O."/>
            <person name="Pangilinan J."/>
            <person name="Paulsen I."/>
            <person name="Piegu B."/>
            <person name="Poliakov A."/>
            <person name="Robbens S."/>
            <person name="Schmutz J."/>
            <person name="Toulza E."/>
            <person name="Wyss T."/>
            <person name="Zelensky A."/>
            <person name="Zhou K."/>
            <person name="Armbrust E.V."/>
            <person name="Bhattacharya D."/>
            <person name="Goodenough U.W."/>
            <person name="Van de Peer Y."/>
            <person name="Grigoriev I.V."/>
        </authorList>
    </citation>
    <scope>NUCLEOTIDE SEQUENCE [LARGE SCALE GENOMIC DNA]</scope>
    <source>
        <strain evidence="1 2">CCMP1545</strain>
    </source>
</reference>
<evidence type="ECO:0000313" key="1">
    <source>
        <dbReference type="EMBL" id="EEH51369.1"/>
    </source>
</evidence>
<name>C1N9K0_MICPC</name>
<gene>
    <name evidence="1" type="ORF">MICPUCDRAFT_49169</name>
</gene>
<sequence length="488" mass="52325">METLMKEKHKDARARVANEDALFMVTVRPKDESNATSTDDAKIFTSLMPENAVTLVDERGGMGAVKPSRVQLLTKSRVSVALFSHTLLAEEIVDRFIAARDAHLDDPKARAKALKDMLAELHAADHVFSFAVFDDSARAFAAWTPRGAPLSFGHREDGSVVVVANQPRSRTLVGTHHGVKLAHLPAGRFIYGHSFLKPFEFTSMWASAEANRGGAAAQTAPASPTLGAIDNLDKPKLSPVESRDWRWAKTGSRAEVEDRWTTKKTPRSVVMNAAVAEKENVVVEKKFCPKEIAATIAAIAEEVAAESALQADAPIFSPLHADAPAFAPVSPELAAKARETFAWGAVLLRNMVNERAVNRFMTRADKKFMTVLLMRAAAFTPLSSSSEERAKALADALLSAKDSEVDSTVVTAPAASIATATTKGLAHAVQSTTREITKKLVKKQSSRTSALALPAKRATVAVGNGGGESSVVVCDLNGRCCVGNQCFV</sequence>
<dbReference type="KEGG" id="mpp:MICPUCDRAFT_49169"/>